<dbReference type="Pfam" id="PF00069">
    <property type="entry name" value="Pkinase"/>
    <property type="match status" value="1"/>
</dbReference>
<dbReference type="SUPFAM" id="SSF56112">
    <property type="entry name" value="Protein kinase-like (PK-like)"/>
    <property type="match status" value="1"/>
</dbReference>
<name>A0AAE3AM01_9FIRM</name>
<evidence type="ECO:0000313" key="3">
    <source>
        <dbReference type="Proteomes" id="UP001198962"/>
    </source>
</evidence>
<comment type="caution">
    <text evidence="2">The sequence shown here is derived from an EMBL/GenBank/DDBJ whole genome shotgun (WGS) entry which is preliminary data.</text>
</comment>
<dbReference type="InterPro" id="IPR011009">
    <property type="entry name" value="Kinase-like_dom_sf"/>
</dbReference>
<dbReference type="Gene3D" id="1.10.510.10">
    <property type="entry name" value="Transferase(Phosphotransferase) domain 1"/>
    <property type="match status" value="1"/>
</dbReference>
<gene>
    <name evidence="2" type="ORF">LKD32_04375</name>
</gene>
<keyword evidence="3" id="KW-1185">Reference proteome</keyword>
<evidence type="ECO:0000259" key="1">
    <source>
        <dbReference type="PROSITE" id="PS50011"/>
    </source>
</evidence>
<dbReference type="InterPro" id="IPR000719">
    <property type="entry name" value="Prot_kinase_dom"/>
</dbReference>
<feature type="domain" description="Protein kinase" evidence="1">
    <location>
        <begin position="15"/>
        <end position="321"/>
    </location>
</feature>
<dbReference type="GO" id="GO:0005524">
    <property type="term" value="F:ATP binding"/>
    <property type="evidence" value="ECO:0007669"/>
    <property type="project" value="InterPro"/>
</dbReference>
<organism evidence="2 3">
    <name type="scientific">Brotaphodocola catenula</name>
    <dbReference type="NCBI Taxonomy" id="2885361"/>
    <lineage>
        <taxon>Bacteria</taxon>
        <taxon>Bacillati</taxon>
        <taxon>Bacillota</taxon>
        <taxon>Clostridia</taxon>
        <taxon>Lachnospirales</taxon>
        <taxon>Lachnospiraceae</taxon>
        <taxon>Brotaphodocola</taxon>
    </lineage>
</organism>
<proteinExistence type="predicted"/>
<protein>
    <submittedName>
        <fullName evidence="2">Protein kinase</fullName>
    </submittedName>
</protein>
<dbReference type="AlphaFoldDB" id="A0AAE3AM01"/>
<dbReference type="Proteomes" id="UP001198962">
    <property type="component" value="Unassembled WGS sequence"/>
</dbReference>
<dbReference type="EMBL" id="JAJEPU010000008">
    <property type="protein sequence ID" value="MCC2164129.1"/>
    <property type="molecule type" value="Genomic_DNA"/>
</dbReference>
<sequence>MIGLLSYRGSSGKIYKLNHNLGEGGEGIVYGLLDDDKHVAKIYKENYFKTKSERDTAERKLKAMVVMQLSGYVDDKLRFTWPQDILYEDDEELGMVGFIMPRVPSSLKIYSVYRMDDAVKKIYPEFTWKYSLQFAYHLAWVVQYLHSKDIVVGDFNQNNIYVDTDTKAVVLIDCDSFDIMDPYTREHFPCTVGFSEVLAPELQTVGNVRNGRFTKESDNFSLAIHIFRLLMRNADPFGGIIASGASTSSIPQNQAIINGECQYVRNVGKIIPKWSPKLEAMPVEIQELFKKTFDYTATTALRNRRRRATAEEWCNALRPYTRTGQNRRLKQCSHDPLHIYASHNRRCPWCACEGKTYVPDPIDLNHLKKAFQILSRVLQCLMVLSILSELGYLCLYRSTGDYRAMWSMFCKNVLIIRENLLGNPLFLNLGYFKLEIEIFADKFAQFCSNLDFLRRSDFGFICGKNFLENNQLVIHHSVEQFWNVSVMIPVLIGQIKNLFGILQNNIAFYWGMVMKKIKGLIPIWER</sequence>
<reference evidence="2" key="1">
    <citation type="submission" date="2021-10" db="EMBL/GenBank/DDBJ databases">
        <title>Anaerobic single-cell dispensing facilitates the cultivation of human gut bacteria.</title>
        <authorList>
            <person name="Afrizal A."/>
        </authorList>
    </citation>
    <scope>NUCLEOTIDE SEQUENCE</scope>
    <source>
        <strain evidence="2">CLA-AA-H274</strain>
    </source>
</reference>
<dbReference type="RefSeq" id="WP_308450847.1">
    <property type="nucleotide sequence ID" value="NZ_JAJEPU010000008.1"/>
</dbReference>
<evidence type="ECO:0000313" key="2">
    <source>
        <dbReference type="EMBL" id="MCC2164129.1"/>
    </source>
</evidence>
<keyword evidence="2" id="KW-0418">Kinase</keyword>
<dbReference type="GO" id="GO:0004672">
    <property type="term" value="F:protein kinase activity"/>
    <property type="evidence" value="ECO:0007669"/>
    <property type="project" value="InterPro"/>
</dbReference>
<accession>A0AAE3AM01</accession>
<keyword evidence="2" id="KW-0808">Transferase</keyword>
<dbReference type="PROSITE" id="PS50011">
    <property type="entry name" value="PROTEIN_KINASE_DOM"/>
    <property type="match status" value="1"/>
</dbReference>